<evidence type="ECO:0000256" key="2">
    <source>
        <dbReference type="ARBA" id="ARBA00022448"/>
    </source>
</evidence>
<feature type="domain" description="Potassium channel" evidence="11">
    <location>
        <begin position="357"/>
        <end position="436"/>
    </location>
</feature>
<reference evidence="13" key="2">
    <citation type="submission" date="2020-10" db="UniProtKB">
        <authorList>
            <consortium name="WormBaseParasite"/>
        </authorList>
    </citation>
    <scope>IDENTIFICATION</scope>
</reference>
<evidence type="ECO:0000256" key="10">
    <source>
        <dbReference type="SAM" id="Phobius"/>
    </source>
</evidence>
<reference evidence="12" key="1">
    <citation type="journal article" date="2013" name="Genetics">
        <title>The draft genome and transcriptome of Panagrellus redivivus are shaped by the harsh demands of a free-living lifestyle.</title>
        <authorList>
            <person name="Srinivasan J."/>
            <person name="Dillman A.R."/>
            <person name="Macchietto M.G."/>
            <person name="Heikkinen L."/>
            <person name="Lakso M."/>
            <person name="Fracchia K.M."/>
            <person name="Antoshechkin I."/>
            <person name="Mortazavi A."/>
            <person name="Wong G."/>
            <person name="Sternberg P.W."/>
        </authorList>
    </citation>
    <scope>NUCLEOTIDE SEQUENCE [LARGE SCALE GENOMIC DNA]</scope>
    <source>
        <strain evidence="12">MT8872</strain>
    </source>
</reference>
<dbReference type="PANTHER" id="PTHR11003">
    <property type="entry name" value="POTASSIUM CHANNEL, SUBFAMILY K"/>
    <property type="match status" value="1"/>
</dbReference>
<dbReference type="GO" id="GO:0022841">
    <property type="term" value="F:potassium ion leak channel activity"/>
    <property type="evidence" value="ECO:0007669"/>
    <property type="project" value="TreeGrafter"/>
</dbReference>
<keyword evidence="12" id="KW-1185">Reference proteome</keyword>
<evidence type="ECO:0000313" key="13">
    <source>
        <dbReference type="WBParaSite" id="Pan_g5477.t1"/>
    </source>
</evidence>
<sequence>MEGDWNELSPNSRSSTASCSNSDNTESPINLRPRNRHVAFAAEQNESFVDDDNKSIQYVEDDYYVDGPGMEPIFRPVFDAMYPFQAEISARRKSIQVLNNKILHHHGKHKDSDPDALIGPEMTLDPLTVRRKIFNQRRPSVFQHIATFHHKFGIRHLILIGMLALYSVLGGLIFLNLESENELQNLETMRQVLSKMVDDLSLTIFDIANVTVSPDIREDTVLLINQYYREMLKVEGKYAGSVYHKYERITMRLTWTYSSAVFFAMTLFTTIGYGTIAAQTIAGKIFSVVYATIGIPLMLVVLSDVGRVLLRWFTKSYNVSRKYILRFEDAFLKHVLKRERHSYFEEKEFPLSLAITIMVAYLLFCALIITTFDYHDGITPGLPFGNALYFSFISMSTIGLGDIMPNNIEYSPILAIMFLFGLALLSVVNSTVYEKMESKFLHVVEVIEGWLQQIRFHRSSRDGYDTFKLLGPSMQLLALALPMFDDDKEDEIENKLTPQNTEFGQKMYSRSRKRTRTNSFNDNYIDNFRPALGIFGNVRPRSNSAMATVGSPEIPFTAPDPVPTGQTQTQERKPSKTNSTKMYAPTASARVRRVHSDNEPPRPSSYVPRFRTISELV</sequence>
<feature type="transmembrane region" description="Helical" evidence="10">
    <location>
        <begin position="288"/>
        <end position="310"/>
    </location>
</feature>
<evidence type="ECO:0000256" key="7">
    <source>
        <dbReference type="ARBA" id="ARBA00023303"/>
    </source>
</evidence>
<dbReference type="Proteomes" id="UP000492821">
    <property type="component" value="Unassembled WGS sequence"/>
</dbReference>
<accession>A0A7E4ZZY6</accession>
<comment type="subcellular location">
    <subcellularLocation>
        <location evidence="1">Membrane</location>
        <topology evidence="1">Multi-pass membrane protein</topology>
    </subcellularLocation>
</comment>
<evidence type="ECO:0000259" key="11">
    <source>
        <dbReference type="Pfam" id="PF07885"/>
    </source>
</evidence>
<evidence type="ECO:0000256" key="9">
    <source>
        <dbReference type="SAM" id="MobiDB-lite"/>
    </source>
</evidence>
<feature type="domain" description="Potassium channel" evidence="11">
    <location>
        <begin position="240"/>
        <end position="309"/>
    </location>
</feature>
<dbReference type="AlphaFoldDB" id="A0A7E4ZZY6"/>
<keyword evidence="7 8" id="KW-0407">Ion channel</keyword>
<feature type="transmembrane region" description="Helical" evidence="10">
    <location>
        <begin position="384"/>
        <end position="404"/>
    </location>
</feature>
<feature type="transmembrane region" description="Helical" evidence="10">
    <location>
        <begin position="157"/>
        <end position="177"/>
    </location>
</feature>
<evidence type="ECO:0000313" key="12">
    <source>
        <dbReference type="Proteomes" id="UP000492821"/>
    </source>
</evidence>
<comment type="similarity">
    <text evidence="8">Belongs to the two pore domain potassium channel (TC 1.A.1.8) family.</text>
</comment>
<dbReference type="GO" id="GO:0015271">
    <property type="term" value="F:outward rectifier potassium channel activity"/>
    <property type="evidence" value="ECO:0007669"/>
    <property type="project" value="TreeGrafter"/>
</dbReference>
<feature type="transmembrane region" description="Helical" evidence="10">
    <location>
        <begin position="349"/>
        <end position="372"/>
    </location>
</feature>
<keyword evidence="5 8" id="KW-0406">Ion transport</keyword>
<dbReference type="Gene3D" id="1.10.287.70">
    <property type="match status" value="1"/>
</dbReference>
<feature type="transmembrane region" description="Helical" evidence="10">
    <location>
        <begin position="255"/>
        <end position="276"/>
    </location>
</feature>
<feature type="compositionally biased region" description="Low complexity" evidence="9">
    <location>
        <begin position="9"/>
        <end position="24"/>
    </location>
</feature>
<keyword evidence="2 8" id="KW-0813">Transport</keyword>
<keyword evidence="3 8" id="KW-0812">Transmembrane</keyword>
<feature type="region of interest" description="Disordered" evidence="9">
    <location>
        <begin position="546"/>
        <end position="607"/>
    </location>
</feature>
<proteinExistence type="inferred from homology"/>
<evidence type="ECO:0000256" key="1">
    <source>
        <dbReference type="ARBA" id="ARBA00004141"/>
    </source>
</evidence>
<protein>
    <submittedName>
        <fullName evidence="13">Ion channel</fullName>
    </submittedName>
</protein>
<dbReference type="PANTHER" id="PTHR11003:SF66">
    <property type="entry name" value="POTASSIUM CHANNEL DOMAIN-CONTAINING PROTEIN"/>
    <property type="match status" value="1"/>
</dbReference>
<evidence type="ECO:0000256" key="6">
    <source>
        <dbReference type="ARBA" id="ARBA00023136"/>
    </source>
</evidence>
<evidence type="ECO:0000256" key="8">
    <source>
        <dbReference type="RuleBase" id="RU003857"/>
    </source>
</evidence>
<keyword evidence="4 10" id="KW-1133">Transmembrane helix</keyword>
<dbReference type="GO" id="GO:0005886">
    <property type="term" value="C:plasma membrane"/>
    <property type="evidence" value="ECO:0007669"/>
    <property type="project" value="TreeGrafter"/>
</dbReference>
<evidence type="ECO:0000256" key="3">
    <source>
        <dbReference type="ARBA" id="ARBA00022692"/>
    </source>
</evidence>
<evidence type="ECO:0000256" key="4">
    <source>
        <dbReference type="ARBA" id="ARBA00022989"/>
    </source>
</evidence>
<dbReference type="PRINTS" id="PR01333">
    <property type="entry name" value="2POREKCHANEL"/>
</dbReference>
<dbReference type="InterPro" id="IPR003280">
    <property type="entry name" value="2pore_dom_K_chnl"/>
</dbReference>
<dbReference type="SUPFAM" id="SSF81324">
    <property type="entry name" value="Voltage-gated potassium channels"/>
    <property type="match status" value="2"/>
</dbReference>
<evidence type="ECO:0000256" key="5">
    <source>
        <dbReference type="ARBA" id="ARBA00023065"/>
    </source>
</evidence>
<dbReference type="WBParaSite" id="Pan_g5477.t1">
    <property type="protein sequence ID" value="Pan_g5477.t1"/>
    <property type="gene ID" value="Pan_g5477"/>
</dbReference>
<feature type="region of interest" description="Disordered" evidence="9">
    <location>
        <begin position="1"/>
        <end position="35"/>
    </location>
</feature>
<keyword evidence="6 10" id="KW-0472">Membrane</keyword>
<name>A0A7E4ZZY6_PANRE</name>
<feature type="transmembrane region" description="Helical" evidence="10">
    <location>
        <begin position="410"/>
        <end position="432"/>
    </location>
</feature>
<organism evidence="12 13">
    <name type="scientific">Panagrellus redivivus</name>
    <name type="common">Microworm</name>
    <dbReference type="NCBI Taxonomy" id="6233"/>
    <lineage>
        <taxon>Eukaryota</taxon>
        <taxon>Metazoa</taxon>
        <taxon>Ecdysozoa</taxon>
        <taxon>Nematoda</taxon>
        <taxon>Chromadorea</taxon>
        <taxon>Rhabditida</taxon>
        <taxon>Tylenchina</taxon>
        <taxon>Panagrolaimomorpha</taxon>
        <taxon>Panagrolaimoidea</taxon>
        <taxon>Panagrolaimidae</taxon>
        <taxon>Panagrellus</taxon>
    </lineage>
</organism>
<dbReference type="GO" id="GO:0030322">
    <property type="term" value="P:stabilization of membrane potential"/>
    <property type="evidence" value="ECO:0007669"/>
    <property type="project" value="TreeGrafter"/>
</dbReference>
<dbReference type="InterPro" id="IPR013099">
    <property type="entry name" value="K_chnl_dom"/>
</dbReference>
<dbReference type="Pfam" id="PF07885">
    <property type="entry name" value="Ion_trans_2"/>
    <property type="match status" value="2"/>
</dbReference>